<organism evidence="7 8">
    <name type="scientific">Peptostreptococcus russellii</name>
    <dbReference type="NCBI Taxonomy" id="215200"/>
    <lineage>
        <taxon>Bacteria</taxon>
        <taxon>Bacillati</taxon>
        <taxon>Bacillota</taxon>
        <taxon>Clostridia</taxon>
        <taxon>Peptostreptococcales</taxon>
        <taxon>Peptostreptococcaceae</taxon>
        <taxon>Peptostreptococcus</taxon>
    </lineage>
</organism>
<gene>
    <name evidence="7" type="ORF">UF10_01150</name>
</gene>
<evidence type="ECO:0000313" key="7">
    <source>
        <dbReference type="EMBL" id="PSJ32042.1"/>
    </source>
</evidence>
<comment type="caution">
    <text evidence="7">The sequence shown here is derived from an EMBL/GenBank/DDBJ whole genome shotgun (WGS) entry which is preliminary data.</text>
</comment>
<dbReference type="GO" id="GO:0009247">
    <property type="term" value="P:glycolipid biosynthetic process"/>
    <property type="evidence" value="ECO:0007669"/>
    <property type="project" value="InterPro"/>
</dbReference>
<dbReference type="InterPro" id="IPR050519">
    <property type="entry name" value="Glycosyltransf_28_UgtP"/>
</dbReference>
<dbReference type="SUPFAM" id="SSF53756">
    <property type="entry name" value="UDP-Glycosyltransferase/glycogen phosphorylase"/>
    <property type="match status" value="1"/>
</dbReference>
<protein>
    <submittedName>
        <fullName evidence="7">Galactosyldiacylglycerol synthase</fullName>
    </submittedName>
</protein>
<name>A0A2P7Q259_9FIRM</name>
<evidence type="ECO:0000256" key="1">
    <source>
        <dbReference type="ARBA" id="ARBA00004370"/>
    </source>
</evidence>
<proteinExistence type="inferred from homology"/>
<dbReference type="RefSeq" id="WP_106776024.1">
    <property type="nucleotide sequence ID" value="NZ_JYGE01000002.1"/>
</dbReference>
<reference evidence="7" key="1">
    <citation type="thesis" date="2015" institute="Rutgers" country="The State University of New Jersey, 14 College Farm Rd., New Brunswick, NJ, USA">
        <title>Ammonia toxicity in bacteria and its implications for treatment of and resource recovery from highly nitrogenous organic wastes.</title>
        <authorList>
            <person name="Luther A.K."/>
        </authorList>
    </citation>
    <scope>NUCLEOTIDE SEQUENCE</scope>
    <source>
        <strain evidence="7">RT-10B</strain>
    </source>
</reference>
<evidence type="ECO:0000259" key="6">
    <source>
        <dbReference type="Pfam" id="PF06925"/>
    </source>
</evidence>
<keyword evidence="4" id="KW-0808">Transferase</keyword>
<comment type="similarity">
    <text evidence="2">Belongs to the glycosyltransferase 28 family.</text>
</comment>
<dbReference type="GO" id="GO:0016758">
    <property type="term" value="F:hexosyltransferase activity"/>
    <property type="evidence" value="ECO:0007669"/>
    <property type="project" value="InterPro"/>
</dbReference>
<keyword evidence="3" id="KW-0328">Glycosyltransferase</keyword>
<evidence type="ECO:0000256" key="2">
    <source>
        <dbReference type="ARBA" id="ARBA00006962"/>
    </source>
</evidence>
<dbReference type="Gene3D" id="3.40.50.2000">
    <property type="entry name" value="Glycogen Phosphorylase B"/>
    <property type="match status" value="1"/>
</dbReference>
<dbReference type="OrthoDB" id="9815663at2"/>
<dbReference type="AlphaFoldDB" id="A0A2P7Q259"/>
<feature type="domain" description="Diacylglycerol glucosyltransferase N-terminal" evidence="6">
    <location>
        <begin position="14"/>
        <end position="176"/>
    </location>
</feature>
<dbReference type="Proteomes" id="UP000241434">
    <property type="component" value="Unassembled WGS sequence"/>
</dbReference>
<dbReference type="EMBL" id="JYGE01000002">
    <property type="protein sequence ID" value="PSJ32042.1"/>
    <property type="molecule type" value="Genomic_DNA"/>
</dbReference>
<evidence type="ECO:0000256" key="4">
    <source>
        <dbReference type="ARBA" id="ARBA00022679"/>
    </source>
</evidence>
<dbReference type="InterPro" id="IPR007235">
    <property type="entry name" value="Glyco_trans_28_C"/>
</dbReference>
<dbReference type="InterPro" id="IPR009695">
    <property type="entry name" value="Diacylglyc_glucosyltr_N"/>
</dbReference>
<dbReference type="Pfam" id="PF04101">
    <property type="entry name" value="Glyco_tran_28_C"/>
    <property type="match status" value="1"/>
</dbReference>
<accession>A0A2P7Q259</accession>
<evidence type="ECO:0000259" key="5">
    <source>
        <dbReference type="Pfam" id="PF04101"/>
    </source>
</evidence>
<dbReference type="PANTHER" id="PTHR43025">
    <property type="entry name" value="MONOGALACTOSYLDIACYLGLYCEROL SYNTHASE"/>
    <property type="match status" value="1"/>
</dbReference>
<dbReference type="PANTHER" id="PTHR43025:SF3">
    <property type="entry name" value="MONOGALACTOSYLDIACYLGLYCEROL SYNTHASE 1, CHLOROPLASTIC"/>
    <property type="match status" value="1"/>
</dbReference>
<keyword evidence="8" id="KW-1185">Reference proteome</keyword>
<dbReference type="Pfam" id="PF06925">
    <property type="entry name" value="MGDG_synth"/>
    <property type="match status" value="1"/>
</dbReference>
<evidence type="ECO:0000313" key="8">
    <source>
        <dbReference type="Proteomes" id="UP000241434"/>
    </source>
</evidence>
<comment type="subcellular location">
    <subcellularLocation>
        <location evidence="1">Membrane</location>
    </subcellularLocation>
</comment>
<sequence length="381" mass="43459">MKVLILTAKFGMGHLSASNSIRQDILKFDRNADIKVIDLFEYSMPALSGYIYKGFNLIVKYAKNLYGSYYSANDKKIESKDLITRKFAADCEKLFEEEKPDIVVSTFPVVSQGVSYYKEKTSSKVALITCITDVSSHYEWIADHTNKYMVPCLESKKGLIEKGVTEDKIVVYGIPVSEKFKENYYSLSHPAVAEKNSKILEMSNYRRKKELLIMGGGLGVLPDNREFYEKLNELDGVHTTIVAGNNKDLYNILYNNYENITVLAYTDRVSELMQDADCVVTKPGGITMFEAIYSLTPIVSFSTKLPNELKNIDFIQDNNLGIVLNESAEKSIERIVRFVNNDKRTDEVRKSMNTFVQSLDSRYFDEYVSDLQLIDKKIDNL</sequence>
<feature type="domain" description="Glycosyl transferase family 28 C-terminal" evidence="5">
    <location>
        <begin position="238"/>
        <end position="347"/>
    </location>
</feature>
<dbReference type="GO" id="GO:0016020">
    <property type="term" value="C:membrane"/>
    <property type="evidence" value="ECO:0007669"/>
    <property type="project" value="UniProtKB-SubCell"/>
</dbReference>
<evidence type="ECO:0000256" key="3">
    <source>
        <dbReference type="ARBA" id="ARBA00022676"/>
    </source>
</evidence>